<dbReference type="InParanoid" id="A0A1S3JLS9"/>
<dbReference type="KEGG" id="lak:106174347"/>
<keyword evidence="4" id="KW-0805">Transcription regulation</keyword>
<organism evidence="12 13">
    <name type="scientific">Lingula anatina</name>
    <name type="common">Brachiopod</name>
    <name type="synonym">Lingula unguis</name>
    <dbReference type="NCBI Taxonomy" id="7574"/>
    <lineage>
        <taxon>Eukaryota</taxon>
        <taxon>Metazoa</taxon>
        <taxon>Spiralia</taxon>
        <taxon>Lophotrochozoa</taxon>
        <taxon>Brachiopoda</taxon>
        <taxon>Linguliformea</taxon>
        <taxon>Lingulata</taxon>
        <taxon>Lingulida</taxon>
        <taxon>Linguloidea</taxon>
        <taxon>Lingulidae</taxon>
        <taxon>Lingula</taxon>
    </lineage>
</organism>
<keyword evidence="7" id="KW-0539">Nucleus</keyword>
<dbReference type="STRING" id="7574.A0A1S3JLS9"/>
<evidence type="ECO:0000313" key="13">
    <source>
        <dbReference type="RefSeq" id="XP_013411332.1"/>
    </source>
</evidence>
<evidence type="ECO:0000256" key="7">
    <source>
        <dbReference type="ARBA" id="ARBA00023242"/>
    </source>
</evidence>
<sequence length="884" mass="99119">MIKINKTAFNFRSEKGPKQAPIRPHSTPLTLKWLDENYEVAIGVCIPRNQLYLHYLDFCDKNRSQPVNAASFGKIIRQQFPSITTRRLGTRGQSKYHYYGVGVKESSPYYDIIYSKNGMDSKDDSKTDTAKPHIVYSPRSKLGTLLPEFPEVKDIKLPPDIPQEKVITFVMMYRTHCQRILDTVIRANFDEVQNFLLYFWQGMPSHIIPILGSQTLVSLVGVCDAILYKAIASVLIPTILQSLPDSLTQDIRKFAKQLIAWTHSALETLPENLCSMKLNIANRFAHVLRRQTALNHLCQAARGVAECGDVTDQMLDDWRTIDIQSVIKQTLYTLDKYRSATAEMMLQFTQEFEDLMENQGTLESYAEWLDSLINTCVITPSFKGSNSVKKCARQFLLLWSCFGTRVIRDMTLHSAPSFGSFHLLHLMFDDYVMFKLEMLHRDEETRKLAQSIKGETVTDKEDDCVFPDASLLRQSTVAESAVTGQDKDCHGSVTDVNRNSVITSAVQKASIQEDLILGQGQSQRGSQVHCQGQSQRGVQLHEQQLSTTDNRNYYYRKGHSIRPAHQNRHFSDSAITQGKQRSSNLSGFAETPTAATGRKNIQAAATNSDNQRQNESALQTSVVDYSGASSGQGSSTTGIYDNNSTSDSSSNPQLRRQFKRPHMFAASFPTKRRATSLNQSIYNYGDYPSVGGQSSGSQSFQRPHMSSSLNQGLVGAVCQQEMYDMFGENQLQCERQGGSGPSLSSPEDAPNHMQSADSPNQAPFSATTTWGYCNDGRVVSTPLQAMSMMTSYVPSHPREYAYGQPQFPQHVASNSFSHPQQQNQMNFQRSPGVTNQSDIYHYGPDVYGNSVQFQKNQEQGFDSMEKTSGVNEMASYQIGNAFNR</sequence>
<dbReference type="Pfam" id="PF25340">
    <property type="entry name" value="BCD_RFX"/>
    <property type="match status" value="1"/>
</dbReference>
<feature type="compositionally biased region" description="Polar residues" evidence="10">
    <location>
        <begin position="573"/>
        <end position="586"/>
    </location>
</feature>
<keyword evidence="5" id="KW-0238">DNA-binding</keyword>
<protein>
    <recommendedName>
        <fullName evidence="8">DNA-binding protein RFX6</fullName>
    </recommendedName>
    <alternativeName>
        <fullName evidence="9">Regulatory factor X 6</fullName>
    </alternativeName>
</protein>
<dbReference type="OrthoDB" id="10056949at2759"/>
<feature type="compositionally biased region" description="Polar residues" evidence="10">
    <location>
        <begin position="752"/>
        <end position="761"/>
    </location>
</feature>
<feature type="compositionally biased region" description="Basic residues" evidence="10">
    <location>
        <begin position="559"/>
        <end position="568"/>
    </location>
</feature>
<reference evidence="13" key="1">
    <citation type="submission" date="2025-08" db="UniProtKB">
        <authorList>
            <consortium name="RefSeq"/>
        </authorList>
    </citation>
    <scope>IDENTIFICATION</scope>
    <source>
        <tissue evidence="13">Gonads</tissue>
    </source>
</reference>
<feature type="region of interest" description="Disordered" evidence="10">
    <location>
        <begin position="559"/>
        <end position="593"/>
    </location>
</feature>
<feature type="region of interest" description="Disordered" evidence="10">
    <location>
        <begin position="732"/>
        <end position="761"/>
    </location>
</feature>
<dbReference type="Gene3D" id="1.10.10.10">
    <property type="entry name" value="Winged helix-like DNA-binding domain superfamily/Winged helix DNA-binding domain"/>
    <property type="match status" value="1"/>
</dbReference>
<feature type="compositionally biased region" description="Low complexity" evidence="10">
    <location>
        <begin position="626"/>
        <end position="651"/>
    </location>
</feature>
<dbReference type="Pfam" id="PF02257">
    <property type="entry name" value="RFX_DNA_binding"/>
    <property type="match status" value="1"/>
</dbReference>
<dbReference type="SUPFAM" id="SSF46785">
    <property type="entry name" value="Winged helix' DNA-binding domain"/>
    <property type="match status" value="1"/>
</dbReference>
<dbReference type="GeneID" id="106174347"/>
<evidence type="ECO:0000256" key="10">
    <source>
        <dbReference type="SAM" id="MobiDB-lite"/>
    </source>
</evidence>
<dbReference type="GO" id="GO:0000978">
    <property type="term" value="F:RNA polymerase II cis-regulatory region sequence-specific DNA binding"/>
    <property type="evidence" value="ECO:0007669"/>
    <property type="project" value="TreeGrafter"/>
</dbReference>
<evidence type="ECO:0000256" key="3">
    <source>
        <dbReference type="ARBA" id="ARBA00022782"/>
    </source>
</evidence>
<dbReference type="Proteomes" id="UP000085678">
    <property type="component" value="Unplaced"/>
</dbReference>
<evidence type="ECO:0000256" key="8">
    <source>
        <dbReference type="ARBA" id="ARBA00072476"/>
    </source>
</evidence>
<comment type="subcellular location">
    <subcellularLocation>
        <location evidence="1">Nucleus</location>
    </subcellularLocation>
</comment>
<keyword evidence="2" id="KW-0217">Developmental protein</keyword>
<dbReference type="InterPro" id="IPR003150">
    <property type="entry name" value="DNA-bd_RFX"/>
</dbReference>
<evidence type="ECO:0000313" key="12">
    <source>
        <dbReference type="Proteomes" id="UP000085678"/>
    </source>
</evidence>
<dbReference type="InterPro" id="IPR036388">
    <property type="entry name" value="WH-like_DNA-bd_sf"/>
</dbReference>
<dbReference type="InterPro" id="IPR039779">
    <property type="entry name" value="RFX-like"/>
</dbReference>
<proteinExistence type="predicted"/>
<dbReference type="GO" id="GO:0030154">
    <property type="term" value="P:cell differentiation"/>
    <property type="evidence" value="ECO:0007669"/>
    <property type="project" value="UniProtKB-KW"/>
</dbReference>
<dbReference type="RefSeq" id="XP_013411332.1">
    <property type="nucleotide sequence ID" value="XM_013555878.1"/>
</dbReference>
<dbReference type="GO" id="GO:0000981">
    <property type="term" value="F:DNA-binding transcription factor activity, RNA polymerase II-specific"/>
    <property type="evidence" value="ECO:0007669"/>
    <property type="project" value="TreeGrafter"/>
</dbReference>
<evidence type="ECO:0000256" key="4">
    <source>
        <dbReference type="ARBA" id="ARBA00023015"/>
    </source>
</evidence>
<dbReference type="AlphaFoldDB" id="A0A1S3JLS9"/>
<evidence type="ECO:0000256" key="9">
    <source>
        <dbReference type="ARBA" id="ARBA00077088"/>
    </source>
</evidence>
<evidence type="ECO:0000256" key="5">
    <source>
        <dbReference type="ARBA" id="ARBA00023125"/>
    </source>
</evidence>
<keyword evidence="3" id="KW-0221">Differentiation</keyword>
<dbReference type="FunFam" id="1.10.10.10:FF:000211">
    <property type="entry name" value="Regulatory factor X, 6"/>
    <property type="match status" value="1"/>
</dbReference>
<name>A0A1S3JLS9_LINAN</name>
<feature type="region of interest" description="Disordered" evidence="10">
    <location>
        <begin position="1"/>
        <end position="23"/>
    </location>
</feature>
<dbReference type="PANTHER" id="PTHR12619">
    <property type="entry name" value="RFX TRANSCRIPTION FACTOR FAMILY"/>
    <property type="match status" value="1"/>
</dbReference>
<keyword evidence="12" id="KW-1185">Reference proteome</keyword>
<dbReference type="InterPro" id="IPR057321">
    <property type="entry name" value="RFX1-4/6/8-like_BCD"/>
</dbReference>
<evidence type="ECO:0000256" key="2">
    <source>
        <dbReference type="ARBA" id="ARBA00022473"/>
    </source>
</evidence>
<accession>A0A1S3JLS9</accession>
<gene>
    <name evidence="13" type="primary">LOC106174347</name>
</gene>
<dbReference type="PANTHER" id="PTHR12619:SF5">
    <property type="entry name" value="TRANSCRIPTION FACTOR RFX4"/>
    <property type="match status" value="1"/>
</dbReference>
<evidence type="ECO:0000256" key="6">
    <source>
        <dbReference type="ARBA" id="ARBA00023163"/>
    </source>
</evidence>
<keyword evidence="6" id="KW-0804">Transcription</keyword>
<dbReference type="PROSITE" id="PS51526">
    <property type="entry name" value="RFX_DBD"/>
    <property type="match status" value="1"/>
</dbReference>
<feature type="region of interest" description="Disordered" evidence="10">
    <location>
        <begin position="625"/>
        <end position="657"/>
    </location>
</feature>
<dbReference type="GO" id="GO:0005634">
    <property type="term" value="C:nucleus"/>
    <property type="evidence" value="ECO:0007669"/>
    <property type="project" value="UniProtKB-SubCell"/>
</dbReference>
<dbReference type="InterPro" id="IPR036390">
    <property type="entry name" value="WH_DNA-bd_sf"/>
</dbReference>
<evidence type="ECO:0000256" key="1">
    <source>
        <dbReference type="ARBA" id="ARBA00004123"/>
    </source>
</evidence>
<feature type="domain" description="RFX-type winged-helix" evidence="11">
    <location>
        <begin position="30"/>
        <end position="105"/>
    </location>
</feature>
<feature type="region of interest" description="Disordered" evidence="10">
    <location>
        <begin position="526"/>
        <end position="545"/>
    </location>
</feature>
<evidence type="ECO:0000259" key="11">
    <source>
        <dbReference type="PROSITE" id="PS51526"/>
    </source>
</evidence>